<dbReference type="RefSeq" id="WP_054836181.1">
    <property type="nucleotide sequence ID" value="NZ_BBBA01000002.1"/>
</dbReference>
<dbReference type="GO" id="GO:0006412">
    <property type="term" value="P:translation"/>
    <property type="evidence" value="ECO:0007669"/>
    <property type="project" value="InterPro"/>
</dbReference>
<dbReference type="InterPro" id="IPR000054">
    <property type="entry name" value="Ribosomal_eL31"/>
</dbReference>
<dbReference type="OrthoDB" id="36822at2157"/>
<dbReference type="SUPFAM" id="SSF54575">
    <property type="entry name" value="Ribosomal protein L31e"/>
    <property type="match status" value="1"/>
</dbReference>
<dbReference type="GO" id="GO:1990904">
    <property type="term" value="C:ribonucleoprotein complex"/>
    <property type="evidence" value="ECO:0007669"/>
    <property type="project" value="UniProtKB-KW"/>
</dbReference>
<dbReference type="EMBL" id="CP029287">
    <property type="protein sequence ID" value="AWS00049.1"/>
    <property type="molecule type" value="Genomic_DNA"/>
</dbReference>
<dbReference type="AlphaFoldDB" id="A0A2U9IVJ6"/>
<dbReference type="GO" id="GO:0003735">
    <property type="term" value="F:structural constituent of ribosome"/>
    <property type="evidence" value="ECO:0007669"/>
    <property type="project" value="InterPro"/>
</dbReference>
<dbReference type="Pfam" id="PF01198">
    <property type="entry name" value="Ribosomal_L31e"/>
    <property type="match status" value="1"/>
</dbReference>
<organism evidence="6 7">
    <name type="scientific">Metallosphaera hakonensis JCM 8857 = DSM 7519</name>
    <dbReference type="NCBI Taxonomy" id="1293036"/>
    <lineage>
        <taxon>Archaea</taxon>
        <taxon>Thermoproteota</taxon>
        <taxon>Thermoprotei</taxon>
        <taxon>Sulfolobales</taxon>
        <taxon>Sulfolobaceae</taxon>
        <taxon>Metallosphaera</taxon>
    </lineage>
</organism>
<protein>
    <recommendedName>
        <fullName evidence="4">Large ribosomal subunit protein eL31</fullName>
    </recommendedName>
    <alternativeName>
        <fullName evidence="5">50S ribosomal protein L31e</fullName>
    </alternativeName>
</protein>
<dbReference type="NCBIfam" id="NF002258">
    <property type="entry name" value="PRK01192.1-1"/>
    <property type="match status" value="1"/>
</dbReference>
<sequence>MEQKDNFEMVINFRRAHDSKRPKKFKTAVNSIRDTVKRHFGAEKVILDPFLVAYISTDSREKVVRRVRIVVNKIGEKTFLVKLAVKPE</sequence>
<evidence type="ECO:0000313" key="6">
    <source>
        <dbReference type="EMBL" id="AWS00049.1"/>
    </source>
</evidence>
<dbReference type="GeneID" id="36835787"/>
<keyword evidence="2 6" id="KW-0689">Ribosomal protein</keyword>
<evidence type="ECO:0000256" key="3">
    <source>
        <dbReference type="ARBA" id="ARBA00023274"/>
    </source>
</evidence>
<comment type="similarity">
    <text evidence="1">Belongs to the eukaryotic ribosomal protein eL31 family.</text>
</comment>
<evidence type="ECO:0000256" key="4">
    <source>
        <dbReference type="ARBA" id="ARBA00035230"/>
    </source>
</evidence>
<reference evidence="6" key="1">
    <citation type="submission" date="2018-05" db="EMBL/GenBank/DDBJ databases">
        <title>Complete Genome Sequences of Extremely Thermoacidophilic, Metal-Mobilizing Type-Strain Members of the Archaeal Family Sulfolobaceae: Acidianus brierleyi DSM-1651T, Acidianus sulfidivorans DSM-18786T, Metallosphaera hakonensis DSM-7519T, and Metallosphaera prunae DSM-10039T.</title>
        <authorList>
            <person name="Counts J.A."/>
            <person name="Kelly R.M."/>
        </authorList>
    </citation>
    <scope>NUCLEOTIDE SEQUENCE [LARGE SCALE GENOMIC DNA]</scope>
    <source>
        <strain evidence="6">HO1-1</strain>
    </source>
</reference>
<evidence type="ECO:0000256" key="5">
    <source>
        <dbReference type="ARBA" id="ARBA00035378"/>
    </source>
</evidence>
<proteinExistence type="inferred from homology"/>
<keyword evidence="3" id="KW-0687">Ribonucleoprotein</keyword>
<dbReference type="STRING" id="1293036.GCA_001315825_00482"/>
<evidence type="ECO:0000313" key="7">
    <source>
        <dbReference type="Proteomes" id="UP000247586"/>
    </source>
</evidence>
<name>A0A2U9IVJ6_9CREN</name>
<dbReference type="InterPro" id="IPR023621">
    <property type="entry name" value="Ribosomal_eL31_dom_sf"/>
</dbReference>
<keyword evidence="7" id="KW-1185">Reference proteome</keyword>
<dbReference type="SMART" id="SM01380">
    <property type="entry name" value="Ribosomal_L31e"/>
    <property type="match status" value="1"/>
</dbReference>
<dbReference type="Proteomes" id="UP000247586">
    <property type="component" value="Chromosome"/>
</dbReference>
<evidence type="ECO:0000256" key="1">
    <source>
        <dbReference type="ARBA" id="ARBA00010808"/>
    </source>
</evidence>
<dbReference type="Gene3D" id="3.10.440.10">
    <property type="match status" value="1"/>
</dbReference>
<evidence type="ECO:0000256" key="2">
    <source>
        <dbReference type="ARBA" id="ARBA00022980"/>
    </source>
</evidence>
<gene>
    <name evidence="6" type="ORF">DFR87_10555</name>
</gene>
<dbReference type="GO" id="GO:0005840">
    <property type="term" value="C:ribosome"/>
    <property type="evidence" value="ECO:0007669"/>
    <property type="project" value="UniProtKB-KW"/>
</dbReference>
<dbReference type="KEGG" id="mhk:DFR87_10555"/>
<accession>A0A2U9IVJ6</accession>